<feature type="region of interest" description="Disordered" evidence="1">
    <location>
        <begin position="99"/>
        <end position="147"/>
    </location>
</feature>
<feature type="compositionally biased region" description="Polar residues" evidence="1">
    <location>
        <begin position="67"/>
        <end position="80"/>
    </location>
</feature>
<dbReference type="Proteomes" id="UP001497516">
    <property type="component" value="Chromosome 6"/>
</dbReference>
<name>A0AAV2FGP4_9ROSI</name>
<evidence type="ECO:0000313" key="2">
    <source>
        <dbReference type="EMBL" id="CAL1397455.1"/>
    </source>
</evidence>
<feature type="compositionally biased region" description="Basic and acidic residues" evidence="1">
    <location>
        <begin position="52"/>
        <end position="66"/>
    </location>
</feature>
<sequence length="147" mass="16233">MGQSLTLASPSFTPTDASPSPSAMDQLSQVLTNQTQNQSPMPISTTAATEEVVTRPEKKRKPEERTIQSTPIDQQTLPTNLSFDSLSFVQVRIEESIKGGNIASGRRVRRKSRRKDASPEKGSQPLRGQRRQASSRLSKNETPELEL</sequence>
<evidence type="ECO:0000256" key="1">
    <source>
        <dbReference type="SAM" id="MobiDB-lite"/>
    </source>
</evidence>
<gene>
    <name evidence="2" type="ORF">LTRI10_LOCUS37754</name>
</gene>
<organism evidence="2 3">
    <name type="scientific">Linum trigynum</name>
    <dbReference type="NCBI Taxonomy" id="586398"/>
    <lineage>
        <taxon>Eukaryota</taxon>
        <taxon>Viridiplantae</taxon>
        <taxon>Streptophyta</taxon>
        <taxon>Embryophyta</taxon>
        <taxon>Tracheophyta</taxon>
        <taxon>Spermatophyta</taxon>
        <taxon>Magnoliopsida</taxon>
        <taxon>eudicotyledons</taxon>
        <taxon>Gunneridae</taxon>
        <taxon>Pentapetalae</taxon>
        <taxon>rosids</taxon>
        <taxon>fabids</taxon>
        <taxon>Malpighiales</taxon>
        <taxon>Linaceae</taxon>
        <taxon>Linum</taxon>
    </lineage>
</organism>
<accession>A0AAV2FGP4</accession>
<proteinExistence type="predicted"/>
<feature type="region of interest" description="Disordered" evidence="1">
    <location>
        <begin position="1"/>
        <end position="80"/>
    </location>
</feature>
<feature type="compositionally biased region" description="Polar residues" evidence="1">
    <location>
        <begin position="1"/>
        <end position="48"/>
    </location>
</feature>
<protein>
    <submittedName>
        <fullName evidence="2">Uncharacterized protein</fullName>
    </submittedName>
</protein>
<feature type="compositionally biased region" description="Basic and acidic residues" evidence="1">
    <location>
        <begin position="138"/>
        <end position="147"/>
    </location>
</feature>
<keyword evidence="3" id="KW-1185">Reference proteome</keyword>
<reference evidence="2 3" key="1">
    <citation type="submission" date="2024-04" db="EMBL/GenBank/DDBJ databases">
        <authorList>
            <person name="Fracassetti M."/>
        </authorList>
    </citation>
    <scope>NUCLEOTIDE SEQUENCE [LARGE SCALE GENOMIC DNA]</scope>
</reference>
<dbReference type="AlphaFoldDB" id="A0AAV2FGP4"/>
<dbReference type="EMBL" id="OZ034819">
    <property type="protein sequence ID" value="CAL1397455.1"/>
    <property type="molecule type" value="Genomic_DNA"/>
</dbReference>
<evidence type="ECO:0000313" key="3">
    <source>
        <dbReference type="Proteomes" id="UP001497516"/>
    </source>
</evidence>